<sequence>MNRRHFLALTAGASATVGLSSFDWGTAPAIPIIDTHIHLFDPTRPQGVPWPTKKDGILYQPALPARYRKIAVPLGVVGAVVVEASPWLEDNQWVLDQAAQDKIIVGIIGNLEPGQPNFRQQLERFQPNPLFRGIRYGNLWDRDLAGQLSNSRFVSDLQLLAQAGLVLDTANPNPALLAAIVRLTDQVPTLRVIIDHLPQMATPQDTKTQKACETYLHELGQRPQVYVKISEVLRRVDGKIPQTVSFYRAHLDELFDRFGENRLLYGSDWPNSDQWLPFNVGLRLVRDYFMSKGQPLAEKYFWKNSIKAYQWHKRDSTQPG</sequence>
<dbReference type="InterPro" id="IPR032466">
    <property type="entry name" value="Metal_Hydrolase"/>
</dbReference>
<proteinExistence type="inferred from homology"/>
<evidence type="ECO:0000256" key="1">
    <source>
        <dbReference type="ARBA" id="ARBA00038310"/>
    </source>
</evidence>
<dbReference type="PROSITE" id="PS51318">
    <property type="entry name" value="TAT"/>
    <property type="match status" value="1"/>
</dbReference>
<protein>
    <submittedName>
        <fullName evidence="3">Amidohydrolase</fullName>
    </submittedName>
</protein>
<feature type="domain" description="Amidohydrolase-related" evidence="2">
    <location>
        <begin position="33"/>
        <end position="310"/>
    </location>
</feature>
<dbReference type="EMBL" id="CP059732">
    <property type="protein sequence ID" value="QMW06317.1"/>
    <property type="molecule type" value="Genomic_DNA"/>
</dbReference>
<dbReference type="InterPro" id="IPR006311">
    <property type="entry name" value="TAT_signal"/>
</dbReference>
<dbReference type="RefSeq" id="WP_182463686.1">
    <property type="nucleotide sequence ID" value="NZ_CP059732.1"/>
</dbReference>
<dbReference type="InterPro" id="IPR052350">
    <property type="entry name" value="Metallo-dep_Lactonases"/>
</dbReference>
<keyword evidence="4" id="KW-1185">Reference proteome</keyword>
<comment type="similarity">
    <text evidence="1">Belongs to the metallo-dependent hydrolases superfamily.</text>
</comment>
<organism evidence="3 4">
    <name type="scientific">Spirosoma foliorum</name>
    <dbReference type="NCBI Taxonomy" id="2710596"/>
    <lineage>
        <taxon>Bacteria</taxon>
        <taxon>Pseudomonadati</taxon>
        <taxon>Bacteroidota</taxon>
        <taxon>Cytophagia</taxon>
        <taxon>Cytophagales</taxon>
        <taxon>Cytophagaceae</taxon>
        <taxon>Spirosoma</taxon>
    </lineage>
</organism>
<reference evidence="3 4" key="1">
    <citation type="submission" date="2020-07" db="EMBL/GenBank/DDBJ databases">
        <title>Spirosoma foliorum sp. nov., isolated from the leaves on the Nejang mountain Korea, Republic of.</title>
        <authorList>
            <person name="Ho H."/>
            <person name="Lee Y.-J."/>
            <person name="Nurcahyanto D.-A."/>
            <person name="Kim S.-G."/>
        </authorList>
    </citation>
    <scope>NUCLEOTIDE SEQUENCE [LARGE SCALE GENOMIC DNA]</scope>
    <source>
        <strain evidence="3 4">PL0136</strain>
    </source>
</reference>
<accession>A0A7G5H5C5</accession>
<evidence type="ECO:0000259" key="2">
    <source>
        <dbReference type="Pfam" id="PF04909"/>
    </source>
</evidence>
<dbReference type="KEGG" id="sfol:H3H32_16225"/>
<dbReference type="AlphaFoldDB" id="A0A7G5H5C5"/>
<gene>
    <name evidence="3" type="ORF">H3H32_16225</name>
</gene>
<dbReference type="Pfam" id="PF04909">
    <property type="entry name" value="Amidohydro_2"/>
    <property type="match status" value="1"/>
</dbReference>
<dbReference type="InterPro" id="IPR006680">
    <property type="entry name" value="Amidohydro-rel"/>
</dbReference>
<evidence type="ECO:0000313" key="4">
    <source>
        <dbReference type="Proteomes" id="UP000515369"/>
    </source>
</evidence>
<dbReference type="Proteomes" id="UP000515369">
    <property type="component" value="Chromosome"/>
</dbReference>
<name>A0A7G5H5C5_9BACT</name>
<dbReference type="SUPFAM" id="SSF51556">
    <property type="entry name" value="Metallo-dependent hydrolases"/>
    <property type="match status" value="1"/>
</dbReference>
<evidence type="ECO:0000313" key="3">
    <source>
        <dbReference type="EMBL" id="QMW06317.1"/>
    </source>
</evidence>
<dbReference type="Gene3D" id="3.20.20.140">
    <property type="entry name" value="Metal-dependent hydrolases"/>
    <property type="match status" value="1"/>
</dbReference>
<keyword evidence="3" id="KW-0378">Hydrolase</keyword>
<dbReference type="PANTHER" id="PTHR43569:SF2">
    <property type="entry name" value="AMIDOHYDROLASE-RELATED DOMAIN-CONTAINING PROTEIN"/>
    <property type="match status" value="1"/>
</dbReference>
<dbReference type="PANTHER" id="PTHR43569">
    <property type="entry name" value="AMIDOHYDROLASE"/>
    <property type="match status" value="1"/>
</dbReference>
<dbReference type="GO" id="GO:0016787">
    <property type="term" value="F:hydrolase activity"/>
    <property type="evidence" value="ECO:0007669"/>
    <property type="project" value="UniProtKB-KW"/>
</dbReference>